<dbReference type="OMA" id="EDHIHVM"/>
<dbReference type="Gramene" id="KVI05096">
    <property type="protein sequence ID" value="KVI05096"/>
    <property type="gene ID" value="Ccrd_016594"/>
</dbReference>
<proteinExistence type="predicted"/>
<dbReference type="InterPro" id="IPR009646">
    <property type="entry name" value="Root_cap"/>
</dbReference>
<sequence>MMCSLSFWLPLLLIYWVNEFPVTAPHPAYAIPPLAPWIPVKPDSPPSPTPAPTPAPAGRPKRVRCLSLLFPTCYNQWYSCPQDCSKNCFMDCVSCKPICRCNLPGALCQDPRFVGGDGITFYFHGRKDQNFCLVSDNNLHINGHFIGKRNPKLTRDYTWVRSIGILFDDHKLLVGAKKTSKWNENEEHLFISFDNTPLRSVEGKNWNIYRNSSLLITRTAPANGVAIEVENSFRITATVVPIGAEESRVHGYNITDDDCFAHLELGFKFFNLSDEVDGVLGQTYRRNYVSKIKISAIMPVMGDIPKYYSSAIFGTDCIVSRFGRRIPVTDFGEGM</sequence>
<dbReference type="AlphaFoldDB" id="A0A103Y9P4"/>
<gene>
    <name evidence="2" type="ORF">Ccrd_016594</name>
</gene>
<name>A0A103Y9P4_CYNCS</name>
<evidence type="ECO:0000313" key="3">
    <source>
        <dbReference type="Proteomes" id="UP000243975"/>
    </source>
</evidence>
<dbReference type="Pfam" id="PF06830">
    <property type="entry name" value="Root_cap"/>
    <property type="match status" value="1"/>
</dbReference>
<dbReference type="Proteomes" id="UP000243975">
    <property type="component" value="Unassembled WGS sequence"/>
</dbReference>
<reference evidence="2 3" key="1">
    <citation type="journal article" date="2016" name="Sci. Rep.">
        <title>The genome sequence of the outbreeding globe artichoke constructed de novo incorporating a phase-aware low-pass sequencing strategy of F1 progeny.</title>
        <authorList>
            <person name="Scaglione D."/>
            <person name="Reyes-Chin-Wo S."/>
            <person name="Acquadro A."/>
            <person name="Froenicke L."/>
            <person name="Portis E."/>
            <person name="Beitel C."/>
            <person name="Tirone M."/>
            <person name="Mauro R."/>
            <person name="Lo Monaco A."/>
            <person name="Mauromicale G."/>
            <person name="Faccioli P."/>
            <person name="Cattivelli L."/>
            <person name="Rieseberg L."/>
            <person name="Michelmore R."/>
            <person name="Lanteri S."/>
        </authorList>
    </citation>
    <scope>NUCLEOTIDE SEQUENCE [LARGE SCALE GENOMIC DNA]</scope>
    <source>
        <strain evidence="2">2C</strain>
    </source>
</reference>
<keyword evidence="3" id="KW-1185">Reference proteome</keyword>
<keyword evidence="1" id="KW-0732">Signal</keyword>
<evidence type="ECO:0000256" key="1">
    <source>
        <dbReference type="SAM" id="SignalP"/>
    </source>
</evidence>
<dbReference type="STRING" id="59895.A0A103Y9P4"/>
<dbReference type="EMBL" id="LEKV01001890">
    <property type="protein sequence ID" value="KVI05096.1"/>
    <property type="molecule type" value="Genomic_DNA"/>
</dbReference>
<organism evidence="2 3">
    <name type="scientific">Cynara cardunculus var. scolymus</name>
    <name type="common">Globe artichoke</name>
    <name type="synonym">Cynara scolymus</name>
    <dbReference type="NCBI Taxonomy" id="59895"/>
    <lineage>
        <taxon>Eukaryota</taxon>
        <taxon>Viridiplantae</taxon>
        <taxon>Streptophyta</taxon>
        <taxon>Embryophyta</taxon>
        <taxon>Tracheophyta</taxon>
        <taxon>Spermatophyta</taxon>
        <taxon>Magnoliopsida</taxon>
        <taxon>eudicotyledons</taxon>
        <taxon>Gunneridae</taxon>
        <taxon>Pentapetalae</taxon>
        <taxon>asterids</taxon>
        <taxon>campanulids</taxon>
        <taxon>Asterales</taxon>
        <taxon>Asteraceae</taxon>
        <taxon>Carduoideae</taxon>
        <taxon>Cardueae</taxon>
        <taxon>Carduinae</taxon>
        <taxon>Cynara</taxon>
    </lineage>
</organism>
<evidence type="ECO:0000313" key="2">
    <source>
        <dbReference type="EMBL" id="KVI05096.1"/>
    </source>
</evidence>
<dbReference type="PANTHER" id="PTHR31656">
    <property type="entry name" value="ROOT CAP DOMAIN-CONTAINING PROTEIN"/>
    <property type="match status" value="1"/>
</dbReference>
<feature type="signal peptide" evidence="1">
    <location>
        <begin position="1"/>
        <end position="19"/>
    </location>
</feature>
<feature type="chain" id="PRO_5007119514" evidence="1">
    <location>
        <begin position="20"/>
        <end position="335"/>
    </location>
</feature>
<accession>A0A103Y9P4</accession>
<protein>
    <submittedName>
        <fullName evidence="2">Root cap</fullName>
    </submittedName>
</protein>
<comment type="caution">
    <text evidence="2">The sequence shown here is derived from an EMBL/GenBank/DDBJ whole genome shotgun (WGS) entry which is preliminary data.</text>
</comment>